<evidence type="ECO:0000256" key="4">
    <source>
        <dbReference type="ARBA" id="ARBA00022989"/>
    </source>
</evidence>
<evidence type="ECO:0000256" key="7">
    <source>
        <dbReference type="SAM" id="Phobius"/>
    </source>
</evidence>
<reference evidence="10" key="2">
    <citation type="journal article" date="2018" name="Gigascience">
        <title>Genome assembly of the Pink Ipe (Handroanthus impetiginosus, Bignoniaceae), a highly valued, ecologically keystone Neotropical timber forest tree.</title>
        <authorList>
            <person name="Silva-Junior O.B."/>
            <person name="Grattapaglia D."/>
            <person name="Novaes E."/>
            <person name="Collevatti R.G."/>
        </authorList>
    </citation>
    <scope>NUCLEOTIDE SEQUENCE [LARGE SCALE GENOMIC DNA]</scope>
    <source>
        <strain evidence="10">cv. UFG-1</strain>
    </source>
</reference>
<dbReference type="GO" id="GO:0016020">
    <property type="term" value="C:membrane"/>
    <property type="evidence" value="ECO:0007669"/>
    <property type="project" value="UniProtKB-SubCell"/>
</dbReference>
<protein>
    <submittedName>
        <fullName evidence="9">Uncharacterized protein</fullName>
    </submittedName>
</protein>
<feature type="region of interest" description="Disordered" evidence="6">
    <location>
        <begin position="33"/>
        <end position="52"/>
    </location>
</feature>
<keyword evidence="3 7" id="KW-0812">Transmembrane</keyword>
<evidence type="ECO:0000313" key="10">
    <source>
        <dbReference type="Proteomes" id="UP000231279"/>
    </source>
</evidence>
<proteinExistence type="inferred from homology"/>
<sequence>MSVLQRNDFWSALKDGRMLSCLKTLPPASTNTYFSSPASQGHSVENTPRSSAQFSPTINLTEEFTHAVQTHSYGEIRRTFDQDSSFDQNVDIENVDFVEEPQLLEQVLQPSRVCIQEILSQIRPNSLTHLVATYFDHSEHTSRLCFLIYQSVRRARLIYTPIHNLLDSLPLEFDSNSYSLSHSQCTLANDAFLQFDRLENPFLSPDSPNFTDIRHSFSHLGQQLDHRLRKSKSRLRRYFSTGSALCLIAVTVGVVISAVVIASHAAVALVGTPICLTVFPSNMTKKEKVHLAQLDAASRNAYFLQKDLDTINSLVVHLHTDVENDKHLVHLGLERGMDRYLVQEILKQIQRNRPSFIDRLSYLEDHLFLCFAAINRTRLQLLQEINPHQNPG</sequence>
<dbReference type="PANTHER" id="PTHR31113:SF5">
    <property type="entry name" value="OS04G0405700 PROTEIN"/>
    <property type="match status" value="1"/>
</dbReference>
<evidence type="ECO:0000256" key="2">
    <source>
        <dbReference type="ARBA" id="ARBA00009074"/>
    </source>
</evidence>
<name>A0A2G9HF02_9LAMI</name>
<dbReference type="InterPro" id="IPR007749">
    <property type="entry name" value="DUF677"/>
</dbReference>
<evidence type="ECO:0000256" key="1">
    <source>
        <dbReference type="ARBA" id="ARBA00004370"/>
    </source>
</evidence>
<keyword evidence="10" id="KW-1185">Reference proteome</keyword>
<accession>A0A2G9HF02</accession>
<reference evidence="9" key="3">
    <citation type="journal article" date="2018" name="Gigascience">
        <title>Genome assembly of the pink ipe (Handroanthus impetiginosus, Bignoniaceae), a highly-valued ecologically keystone neotropical timber forest tree.</title>
        <authorList>
            <person name="Silva-Junior O.B."/>
            <person name="Novaes E."/>
            <person name="Grattapaglia D."/>
            <person name="Collevatti R.G."/>
        </authorList>
    </citation>
    <scope>NUCLEOTIDE SEQUENCE [LARGE SCALE GENOMIC DNA]</scope>
    <source>
        <strain evidence="9">UFG-1</strain>
        <tissue evidence="9">Leaf</tissue>
    </source>
</reference>
<comment type="subcellular location">
    <subcellularLocation>
        <location evidence="1">Membrane</location>
    </subcellularLocation>
</comment>
<dbReference type="Pfam" id="PF05055">
    <property type="entry name" value="DUF677"/>
    <property type="match status" value="1"/>
</dbReference>
<dbReference type="AlphaFoldDB" id="A0A2G9HF02"/>
<evidence type="ECO:0000256" key="3">
    <source>
        <dbReference type="ARBA" id="ARBA00022692"/>
    </source>
</evidence>
<evidence type="ECO:0000313" key="9">
    <source>
        <dbReference type="EMBL" id="PIN16119.1"/>
    </source>
</evidence>
<dbReference type="EMBL" id="NKXS01001949">
    <property type="protein sequence ID" value="PIN16119.1"/>
    <property type="molecule type" value="Genomic_DNA"/>
</dbReference>
<keyword evidence="4 7" id="KW-1133">Transmembrane helix</keyword>
<dbReference type="OrthoDB" id="1932397at2759"/>
<keyword evidence="5 7" id="KW-0472">Membrane</keyword>
<dbReference type="EMBL" id="NKXS01002333">
    <property type="protein sequence ID" value="PIN14182.1"/>
    <property type="molecule type" value="Genomic_DNA"/>
</dbReference>
<organism evidence="9 10">
    <name type="scientific">Handroanthus impetiginosus</name>
    <dbReference type="NCBI Taxonomy" id="429701"/>
    <lineage>
        <taxon>Eukaryota</taxon>
        <taxon>Viridiplantae</taxon>
        <taxon>Streptophyta</taxon>
        <taxon>Embryophyta</taxon>
        <taxon>Tracheophyta</taxon>
        <taxon>Spermatophyta</taxon>
        <taxon>Magnoliopsida</taxon>
        <taxon>eudicotyledons</taxon>
        <taxon>Gunneridae</taxon>
        <taxon>Pentapetalae</taxon>
        <taxon>asterids</taxon>
        <taxon>lamiids</taxon>
        <taxon>Lamiales</taxon>
        <taxon>Bignoniaceae</taxon>
        <taxon>Crescentiina</taxon>
        <taxon>Tabebuia alliance</taxon>
        <taxon>Handroanthus</taxon>
    </lineage>
</organism>
<dbReference type="STRING" id="429701.A0A2G9HF02"/>
<feature type="transmembrane region" description="Helical" evidence="7">
    <location>
        <begin position="262"/>
        <end position="279"/>
    </location>
</feature>
<evidence type="ECO:0000256" key="6">
    <source>
        <dbReference type="SAM" id="MobiDB-lite"/>
    </source>
</evidence>
<comment type="caution">
    <text evidence="9">The sequence shown here is derived from an EMBL/GenBank/DDBJ whole genome shotgun (WGS) entry which is preliminary data.</text>
</comment>
<evidence type="ECO:0000313" key="8">
    <source>
        <dbReference type="EMBL" id="PIN14182.1"/>
    </source>
</evidence>
<reference evidence="9" key="1">
    <citation type="submission" date="2017-07" db="EMBL/GenBank/DDBJ databases">
        <authorList>
            <person name="Sun Z.S."/>
            <person name="Albrecht U."/>
            <person name="Echele G."/>
            <person name="Lee C.C."/>
        </authorList>
    </citation>
    <scope>NUCLEOTIDE SEQUENCE</scope>
    <source>
        <strain evidence="9">UFG-1</strain>
        <tissue evidence="9">Leaf</tissue>
    </source>
</reference>
<evidence type="ECO:0000256" key="5">
    <source>
        <dbReference type="ARBA" id="ARBA00023136"/>
    </source>
</evidence>
<dbReference type="Proteomes" id="UP000231279">
    <property type="component" value="Unassembled WGS sequence"/>
</dbReference>
<feature type="transmembrane region" description="Helical" evidence="7">
    <location>
        <begin position="238"/>
        <end position="256"/>
    </location>
</feature>
<dbReference type="PANTHER" id="PTHR31113">
    <property type="entry name" value="UPF0496 PROTEIN 3-RELATED"/>
    <property type="match status" value="1"/>
</dbReference>
<gene>
    <name evidence="9" type="ORF">CDL12_11228</name>
    <name evidence="8" type="ORF">CDL12_13188</name>
</gene>
<comment type="similarity">
    <text evidence="2">Belongs to the UPF0496 family.</text>
</comment>